<evidence type="ECO:0000256" key="4">
    <source>
        <dbReference type="ARBA" id="ARBA00022692"/>
    </source>
</evidence>
<comment type="similarity">
    <text evidence="2">Belongs to the SLC35F solute transporter family.</text>
</comment>
<evidence type="ECO:0000256" key="1">
    <source>
        <dbReference type="ARBA" id="ARBA00004141"/>
    </source>
</evidence>
<sequence length="408" mass="45553">MRGRPVFALVISVLMVVTGSLNTISAKWADRIEANGIPFNHPFLQAACMFIGELLCMVAFWVHFGFRKYMWKRRNKAGEQYEEPRLPRFNPFVFLPPAIADIIATSLMYIGLNLTTASSYQMLRGALIVCTGLLSIFLVNAHIQGYKWLGMLSVVLGLVVVGITDLFLGDHSEHKKEDVIIGDVLCVLAQAVVALQLVLEQKYLRKYDVEPLLAVGLEGIYGLTLLIIALVPLYFIHVTPTFSTNPEGRLEDVFFAWDQIRAEPLIAVALVGLIISIAFFNFAGTTVTKELSATTRTVIDSIRTIVVWGASIPLFHAKFIPLQIIGFVLLILGMFIYNDIIIGPWFRRTFLPSVDEPSPGACTRCCFAFCGVEREEDQTEEAKAEKQKARVRAETLGLDTDVETTKHY</sequence>
<keyword evidence="5 7" id="KW-1133">Transmembrane helix</keyword>
<dbReference type="Proteomes" id="UP001303046">
    <property type="component" value="Unassembled WGS sequence"/>
</dbReference>
<feature type="chain" id="PRO_5046539106" description="UAA transporter family protein" evidence="8">
    <location>
        <begin position="20"/>
        <end position="408"/>
    </location>
</feature>
<name>A0ABR1CN45_NECAM</name>
<evidence type="ECO:0000256" key="5">
    <source>
        <dbReference type="ARBA" id="ARBA00022989"/>
    </source>
</evidence>
<feature type="transmembrane region" description="Helical" evidence="7">
    <location>
        <begin position="148"/>
        <end position="168"/>
    </location>
</feature>
<organism evidence="9 10">
    <name type="scientific">Necator americanus</name>
    <name type="common">Human hookworm</name>
    <dbReference type="NCBI Taxonomy" id="51031"/>
    <lineage>
        <taxon>Eukaryota</taxon>
        <taxon>Metazoa</taxon>
        <taxon>Ecdysozoa</taxon>
        <taxon>Nematoda</taxon>
        <taxon>Chromadorea</taxon>
        <taxon>Rhabditida</taxon>
        <taxon>Rhabditina</taxon>
        <taxon>Rhabditomorpha</taxon>
        <taxon>Strongyloidea</taxon>
        <taxon>Ancylostomatidae</taxon>
        <taxon>Bunostominae</taxon>
        <taxon>Necator</taxon>
    </lineage>
</organism>
<keyword evidence="4 7" id="KW-0812">Transmembrane</keyword>
<evidence type="ECO:0000256" key="6">
    <source>
        <dbReference type="ARBA" id="ARBA00023136"/>
    </source>
</evidence>
<keyword evidence="8" id="KW-0732">Signal</keyword>
<accession>A0ABR1CN45</accession>
<evidence type="ECO:0000256" key="3">
    <source>
        <dbReference type="ARBA" id="ARBA00022448"/>
    </source>
</evidence>
<feature type="transmembrane region" description="Helical" evidence="7">
    <location>
        <begin position="211"/>
        <end position="236"/>
    </location>
</feature>
<dbReference type="PIRSF" id="PIRSF036436">
    <property type="entry name" value="UCP036436"/>
    <property type="match status" value="1"/>
</dbReference>
<evidence type="ECO:0000256" key="7">
    <source>
        <dbReference type="SAM" id="Phobius"/>
    </source>
</evidence>
<comment type="caution">
    <text evidence="9">The sequence shown here is derived from an EMBL/GenBank/DDBJ whole genome shotgun (WGS) entry which is preliminary data.</text>
</comment>
<dbReference type="InterPro" id="IPR012404">
    <property type="entry name" value="UCP036436"/>
</dbReference>
<comment type="subcellular location">
    <subcellularLocation>
        <location evidence="1">Membrane</location>
        <topology evidence="1">Multi-pass membrane protein</topology>
    </subcellularLocation>
</comment>
<evidence type="ECO:0000313" key="9">
    <source>
        <dbReference type="EMBL" id="KAK6739272.1"/>
    </source>
</evidence>
<dbReference type="Pfam" id="PF06027">
    <property type="entry name" value="SLC35F"/>
    <property type="match status" value="1"/>
</dbReference>
<keyword evidence="6 7" id="KW-0472">Membrane</keyword>
<evidence type="ECO:0000313" key="10">
    <source>
        <dbReference type="Proteomes" id="UP001303046"/>
    </source>
</evidence>
<evidence type="ECO:0000256" key="8">
    <source>
        <dbReference type="SAM" id="SignalP"/>
    </source>
</evidence>
<feature type="transmembrane region" description="Helical" evidence="7">
    <location>
        <begin position="265"/>
        <end position="285"/>
    </location>
</feature>
<feature type="transmembrane region" description="Helical" evidence="7">
    <location>
        <begin position="122"/>
        <end position="141"/>
    </location>
</feature>
<dbReference type="InterPro" id="IPR037185">
    <property type="entry name" value="EmrE-like"/>
</dbReference>
<feature type="transmembrane region" description="Helical" evidence="7">
    <location>
        <begin position="42"/>
        <end position="66"/>
    </location>
</feature>
<proteinExistence type="inferred from homology"/>
<keyword evidence="3" id="KW-0813">Transport</keyword>
<protein>
    <recommendedName>
        <fullName evidence="11">UAA transporter family protein</fullName>
    </recommendedName>
</protein>
<dbReference type="SUPFAM" id="SSF103481">
    <property type="entry name" value="Multidrug resistance efflux transporter EmrE"/>
    <property type="match status" value="1"/>
</dbReference>
<feature type="transmembrane region" description="Helical" evidence="7">
    <location>
        <begin position="322"/>
        <end position="342"/>
    </location>
</feature>
<dbReference type="PANTHER" id="PTHR13146">
    <property type="match status" value="1"/>
</dbReference>
<dbReference type="InterPro" id="IPR009262">
    <property type="entry name" value="SLC35_F1/F2/F6"/>
</dbReference>
<gene>
    <name evidence="9" type="primary">Necator_chrII.g8786</name>
    <name evidence="9" type="ORF">RB195_020991</name>
</gene>
<feature type="signal peptide" evidence="8">
    <location>
        <begin position="1"/>
        <end position="19"/>
    </location>
</feature>
<evidence type="ECO:0000256" key="2">
    <source>
        <dbReference type="ARBA" id="ARBA00007863"/>
    </source>
</evidence>
<evidence type="ECO:0008006" key="11">
    <source>
        <dbReference type="Google" id="ProtNLM"/>
    </source>
</evidence>
<dbReference type="PANTHER" id="PTHR13146:SF0">
    <property type="entry name" value="SOLUTE CARRIER FAMILY 35 MEMBER F6"/>
    <property type="match status" value="1"/>
</dbReference>
<feature type="transmembrane region" description="Helical" evidence="7">
    <location>
        <begin position="180"/>
        <end position="199"/>
    </location>
</feature>
<reference evidence="9 10" key="1">
    <citation type="submission" date="2023-08" db="EMBL/GenBank/DDBJ databases">
        <title>A Necator americanus chromosomal reference genome.</title>
        <authorList>
            <person name="Ilik V."/>
            <person name="Petrzelkova K.J."/>
            <person name="Pardy F."/>
            <person name="Fuh T."/>
            <person name="Niatou-Singa F.S."/>
            <person name="Gouil Q."/>
            <person name="Baker L."/>
            <person name="Ritchie M.E."/>
            <person name="Jex A.R."/>
            <person name="Gazzola D."/>
            <person name="Li H."/>
            <person name="Toshio Fujiwara R."/>
            <person name="Zhan B."/>
            <person name="Aroian R.V."/>
            <person name="Pafco B."/>
            <person name="Schwarz E.M."/>
        </authorList>
    </citation>
    <scope>NUCLEOTIDE SEQUENCE [LARGE SCALE GENOMIC DNA]</scope>
    <source>
        <strain evidence="9 10">Aroian</strain>
        <tissue evidence="9">Whole animal</tissue>
    </source>
</reference>
<feature type="transmembrane region" description="Helical" evidence="7">
    <location>
        <begin position="92"/>
        <end position="110"/>
    </location>
</feature>
<dbReference type="EMBL" id="JAVFWL010000002">
    <property type="protein sequence ID" value="KAK6739272.1"/>
    <property type="molecule type" value="Genomic_DNA"/>
</dbReference>
<keyword evidence="10" id="KW-1185">Reference proteome</keyword>